<dbReference type="PROSITE" id="PS51379">
    <property type="entry name" value="4FE4S_FER_2"/>
    <property type="match status" value="1"/>
</dbReference>
<sequence>MTITMKANSVLRGKIYRLLQFIVAACVFIIPFIKTSNGNSLFRFDVSTLQLYAFNGIVNFASFFSAFIAILLATFLFIFTTQLLGRIWCGWLCPQSFFAIRIESYAKKIKNKTMRFAAEIILAAVFALLLTLIWMMYFVSPYDFIETLKNSHSMLIIGVVLFLFIFADFAFVRFKWCKYVCPYSKFQVVMTDDDTLYVGMIPGKESQCLNCKACIRVCPTHIDPRNNPDADCIYCETCVTACNKIFHKKENTNGILGYVWGKQDKLNLKRPNLIVTFIISITLVFVLIYSIVSTSEPVMIKIDESVSSLGNGIYTCNVEIKNNLNKPVRVKFVNPDNLAEITPEMVRVYIQSTKTETITINTKGDIPNGKITVNAYYDRNNPPLIFELNIK</sequence>
<reference evidence="7" key="2">
    <citation type="submission" date="2022-05" db="EMBL/GenBank/DDBJ databases">
        <authorList>
            <person name="Proctor A.L."/>
            <person name="Phillips G.J."/>
            <person name="Wannemuehler M.J."/>
        </authorList>
    </citation>
    <scope>NUCLEOTIDE SEQUENCE</scope>
    <source>
        <strain evidence="7">ASF457</strain>
    </source>
</reference>
<dbReference type="GO" id="GO:0046872">
    <property type="term" value="F:metal ion binding"/>
    <property type="evidence" value="ECO:0007669"/>
    <property type="project" value="UniProtKB-KW"/>
</dbReference>
<dbReference type="Pfam" id="PF13746">
    <property type="entry name" value="Fer4_18"/>
    <property type="match status" value="1"/>
</dbReference>
<protein>
    <submittedName>
        <fullName evidence="7">Uncharacterized protein</fullName>
    </submittedName>
</protein>
<name>V2QAK5_9BACT</name>
<evidence type="ECO:0000256" key="6">
    <source>
        <dbReference type="ARBA" id="ARBA00023014"/>
    </source>
</evidence>
<proteinExistence type="predicted"/>
<dbReference type="InterPro" id="IPR051684">
    <property type="entry name" value="Electron_Trans/Redox"/>
</dbReference>
<keyword evidence="2" id="KW-0004">4Fe-4S</keyword>
<evidence type="ECO:0000256" key="2">
    <source>
        <dbReference type="ARBA" id="ARBA00022485"/>
    </source>
</evidence>
<keyword evidence="3" id="KW-0479">Metal-binding</keyword>
<dbReference type="GO" id="GO:0005886">
    <property type="term" value="C:plasma membrane"/>
    <property type="evidence" value="ECO:0007669"/>
    <property type="project" value="TreeGrafter"/>
</dbReference>
<dbReference type="EMBL" id="CP097562">
    <property type="protein sequence ID" value="USF23222.1"/>
    <property type="molecule type" value="Genomic_DNA"/>
</dbReference>
<evidence type="ECO:0000313" key="8">
    <source>
        <dbReference type="Proteomes" id="UP000017429"/>
    </source>
</evidence>
<dbReference type="Proteomes" id="UP000017429">
    <property type="component" value="Chromosome"/>
</dbReference>
<evidence type="ECO:0000256" key="1">
    <source>
        <dbReference type="ARBA" id="ARBA00022448"/>
    </source>
</evidence>
<evidence type="ECO:0000256" key="3">
    <source>
        <dbReference type="ARBA" id="ARBA00022723"/>
    </source>
</evidence>
<keyword evidence="6" id="KW-0411">Iron-sulfur</keyword>
<dbReference type="eggNOG" id="COG0348">
    <property type="taxonomic scope" value="Bacteria"/>
</dbReference>
<dbReference type="GO" id="GO:0051539">
    <property type="term" value="F:4 iron, 4 sulfur cluster binding"/>
    <property type="evidence" value="ECO:0007669"/>
    <property type="project" value="UniProtKB-KW"/>
</dbReference>
<accession>V2QAK5</accession>
<organism evidence="7 8">
    <name type="scientific">Mucispirillum schaedleri ASF457</name>
    <dbReference type="NCBI Taxonomy" id="1379858"/>
    <lineage>
        <taxon>Bacteria</taxon>
        <taxon>Pseudomonadati</taxon>
        <taxon>Deferribacterota</taxon>
        <taxon>Deferribacteres</taxon>
        <taxon>Deferribacterales</taxon>
        <taxon>Mucispirillaceae</taxon>
        <taxon>Mucispirillum</taxon>
    </lineage>
</organism>
<dbReference type="InterPro" id="IPR017900">
    <property type="entry name" value="4Fe4S_Fe_S_CS"/>
</dbReference>
<dbReference type="PANTHER" id="PTHR30176">
    <property type="entry name" value="FERREDOXIN-TYPE PROTEIN NAPH"/>
    <property type="match status" value="1"/>
</dbReference>
<keyword evidence="8" id="KW-1185">Reference proteome</keyword>
<gene>
    <name evidence="7" type="ORF">N508_000278</name>
</gene>
<evidence type="ECO:0000256" key="5">
    <source>
        <dbReference type="ARBA" id="ARBA00023004"/>
    </source>
</evidence>
<reference evidence="7" key="1">
    <citation type="journal article" date="2014" name="Genome Announc.">
        <title>Draft genome sequences of the altered schaedler flora, a defined bacterial community from gnotobiotic mice.</title>
        <authorList>
            <person name="Wannemuehler M.J."/>
            <person name="Overstreet A.M."/>
            <person name="Ward D.V."/>
            <person name="Phillips G.J."/>
        </authorList>
    </citation>
    <scope>NUCLEOTIDE SEQUENCE</scope>
    <source>
        <strain evidence="7">ASF457</strain>
    </source>
</reference>
<reference evidence="7" key="3">
    <citation type="submission" date="2022-06" db="EMBL/GenBank/DDBJ databases">
        <title>Resources to Facilitate Use of the Altered Schaedler Flora (ASF) Mouse Model to Study Microbiome Function.</title>
        <authorList>
            <person name="Proctor A."/>
            <person name="Parvinroo S."/>
            <person name="Richie T."/>
            <person name="Jia X."/>
            <person name="Lee S.T.M."/>
            <person name="Karp P.D."/>
            <person name="Paley S."/>
            <person name="Kostic A.D."/>
            <person name="Pierre J.F."/>
            <person name="Wannemuehler M.J."/>
            <person name="Phillips G.J."/>
        </authorList>
    </citation>
    <scope>NUCLEOTIDE SEQUENCE</scope>
    <source>
        <strain evidence="7">ASF457</strain>
    </source>
</reference>
<dbReference type="PROSITE" id="PS00198">
    <property type="entry name" value="4FE4S_FER_1"/>
    <property type="match status" value="1"/>
</dbReference>
<dbReference type="KEGG" id="msch:N508_000278"/>
<dbReference type="AlphaFoldDB" id="V2QAK5"/>
<keyword evidence="4" id="KW-0249">Electron transport</keyword>
<evidence type="ECO:0000256" key="4">
    <source>
        <dbReference type="ARBA" id="ARBA00022982"/>
    </source>
</evidence>
<dbReference type="Pfam" id="PF12801">
    <property type="entry name" value="Fer4_5"/>
    <property type="match status" value="2"/>
</dbReference>
<evidence type="ECO:0000313" key="7">
    <source>
        <dbReference type="EMBL" id="USF23222.1"/>
    </source>
</evidence>
<keyword evidence="5" id="KW-0408">Iron</keyword>
<dbReference type="PANTHER" id="PTHR30176:SF3">
    <property type="entry name" value="FERREDOXIN-TYPE PROTEIN NAPH"/>
    <property type="match status" value="1"/>
</dbReference>
<dbReference type="InterPro" id="IPR017896">
    <property type="entry name" value="4Fe4S_Fe-S-bd"/>
</dbReference>
<dbReference type="SUPFAM" id="SSF54862">
    <property type="entry name" value="4Fe-4S ferredoxins"/>
    <property type="match status" value="1"/>
</dbReference>
<keyword evidence="1" id="KW-0813">Transport</keyword>